<dbReference type="OrthoDB" id="5377392at2759"/>
<dbReference type="AlphaFoldDB" id="A0A024GL87"/>
<sequence length="129" mass="14645">MPIAIAVDIKWLGLRPSQLPALDLPPTAYKSLSNRDLAISKSLLASPFIQDCTHWVFNLLEISYFISSRAGNIFEMMQVPKSSHSHPMLVLELIHVRGYIRQIQIDSRHDGRVVSFKFTYPLLPPCQSI</sequence>
<dbReference type="InterPro" id="IPR036078">
    <property type="entry name" value="Spo11/TopoVI_A_sf"/>
</dbReference>
<dbReference type="Proteomes" id="UP000053237">
    <property type="component" value="Unassembled WGS sequence"/>
</dbReference>
<evidence type="ECO:0000313" key="1">
    <source>
        <dbReference type="EMBL" id="CCI47653.1"/>
    </source>
</evidence>
<dbReference type="InParanoid" id="A0A024GL87"/>
<comment type="caution">
    <text evidence="1">The sequence shown here is derived from an EMBL/GenBank/DDBJ whole genome shotgun (WGS) entry which is preliminary data.</text>
</comment>
<dbReference type="EMBL" id="CAIX01000179">
    <property type="protein sequence ID" value="CCI47653.1"/>
    <property type="molecule type" value="Genomic_DNA"/>
</dbReference>
<dbReference type="STRING" id="65357.A0A024GL87"/>
<dbReference type="GO" id="GO:0005694">
    <property type="term" value="C:chromosome"/>
    <property type="evidence" value="ECO:0007669"/>
    <property type="project" value="InterPro"/>
</dbReference>
<proteinExistence type="predicted"/>
<evidence type="ECO:0000313" key="2">
    <source>
        <dbReference type="Proteomes" id="UP000053237"/>
    </source>
</evidence>
<gene>
    <name evidence="1" type="ORF">BN9_086600</name>
</gene>
<keyword evidence="2" id="KW-1185">Reference proteome</keyword>
<dbReference type="SUPFAM" id="SSF56726">
    <property type="entry name" value="DNA topoisomerase IV, alpha subunit"/>
    <property type="match status" value="1"/>
</dbReference>
<dbReference type="GO" id="GO:0003677">
    <property type="term" value="F:DNA binding"/>
    <property type="evidence" value="ECO:0007669"/>
    <property type="project" value="InterPro"/>
</dbReference>
<organism evidence="1 2">
    <name type="scientific">Albugo candida</name>
    <dbReference type="NCBI Taxonomy" id="65357"/>
    <lineage>
        <taxon>Eukaryota</taxon>
        <taxon>Sar</taxon>
        <taxon>Stramenopiles</taxon>
        <taxon>Oomycota</taxon>
        <taxon>Peronosporomycetes</taxon>
        <taxon>Albuginales</taxon>
        <taxon>Albuginaceae</taxon>
        <taxon>Albugo</taxon>
    </lineage>
</organism>
<accession>A0A024GL87</accession>
<protein>
    <submittedName>
        <fullName evidence="1">Uncharacterized protein</fullName>
    </submittedName>
</protein>
<reference evidence="1 2" key="1">
    <citation type="submission" date="2012-05" db="EMBL/GenBank/DDBJ databases">
        <title>Recombination and specialization in a pathogen metapopulation.</title>
        <authorList>
            <person name="Gardiner A."/>
            <person name="Kemen E."/>
            <person name="Schultz-Larsen T."/>
            <person name="MacLean D."/>
            <person name="Van Oosterhout C."/>
            <person name="Jones J.D.G."/>
        </authorList>
    </citation>
    <scope>NUCLEOTIDE SEQUENCE [LARGE SCALE GENOMIC DNA]</scope>
    <source>
        <strain evidence="1 2">Ac Nc2</strain>
    </source>
</reference>
<name>A0A024GL87_9STRA</name>